<sequence>MDEAGGLPRAEALSGDILHALYDLAARPERLQRFLEIWEAWAAPQRLLPPAAQSWPLAHIALALELMERGSRAEQTFGAGSVLDLYPGVATFLADGGPRIAKVNQAATGALSLCDGAELSRLPLDIPDLNKLRQMIRLVAEGRMEGPMTLRLRHQGNGGLLICRIAVSPVPAFPPMALIVTSELNWTEECSRTLRAAFGLSPAEVDITRSICRGQSLAEVAAQRGRSAETVRTQLRTVLTKTETHGQSDLVRVALTLLQGAHLPKAPLPEAQSRPSRAGVSRIETSVLRLPGGRRLDYLEFGTPEGSPLLFLHSDWGLARWPARAEAAAAARGLRVIVPFREGYGASSLLPGSVNQLDGVTADLSALLDHLGVPEAMVLSLGGDLRFALNLAGRRPDLVTAILGAAPLLPFHEATDWRALTGWPRWLRANARFTPDLMPLLTRAMLAASPAHAGVIETLLTAQGPDQIAATDREMRSALQAGLLQTLLRPQKGRSGALARGILATEADWSGLLAQSVVPLHLLHGTADPFAPPDTFSHPLRRGNPVAIQSLPEAGHLLMLTHWHVILTKLDSIMRAHTDRAE</sequence>
<accession>A0A3P3DE86</accession>
<dbReference type="InterPro" id="IPR016032">
    <property type="entry name" value="Sig_transdc_resp-reg_C-effctor"/>
</dbReference>
<feature type="domain" description="HTH luxR-type" evidence="1">
    <location>
        <begin position="197"/>
        <end position="254"/>
    </location>
</feature>
<dbReference type="Proteomes" id="UP000282125">
    <property type="component" value="Unassembled WGS sequence"/>
</dbReference>
<dbReference type="InterPro" id="IPR036388">
    <property type="entry name" value="WH-like_DNA-bd_sf"/>
</dbReference>
<evidence type="ECO:0000313" key="3">
    <source>
        <dbReference type="Proteomes" id="UP000282125"/>
    </source>
</evidence>
<dbReference type="SUPFAM" id="SSF46894">
    <property type="entry name" value="C-terminal effector domain of the bipartite response regulators"/>
    <property type="match status" value="1"/>
</dbReference>
<dbReference type="RefSeq" id="WP_124965662.1">
    <property type="nucleotide sequence ID" value="NZ_RRAZ01000022.1"/>
</dbReference>
<dbReference type="OrthoDB" id="8107794at2"/>
<dbReference type="GO" id="GO:0006355">
    <property type="term" value="P:regulation of DNA-templated transcription"/>
    <property type="evidence" value="ECO:0007669"/>
    <property type="project" value="InterPro"/>
</dbReference>
<dbReference type="Gene3D" id="3.40.50.1820">
    <property type="entry name" value="alpha/beta hydrolase"/>
    <property type="match status" value="1"/>
</dbReference>
<dbReference type="EMBL" id="RRAZ01000022">
    <property type="protein sequence ID" value="RRH72593.1"/>
    <property type="molecule type" value="Genomic_DNA"/>
</dbReference>
<dbReference type="Gene3D" id="1.10.10.10">
    <property type="entry name" value="Winged helix-like DNA-binding domain superfamily/Winged helix DNA-binding domain"/>
    <property type="match status" value="1"/>
</dbReference>
<keyword evidence="3" id="KW-1185">Reference proteome</keyword>
<organism evidence="2 3">
    <name type="scientific">Falsigemmobacter faecalis</name>
    <dbReference type="NCBI Taxonomy" id="2488730"/>
    <lineage>
        <taxon>Bacteria</taxon>
        <taxon>Pseudomonadati</taxon>
        <taxon>Pseudomonadota</taxon>
        <taxon>Alphaproteobacteria</taxon>
        <taxon>Rhodobacterales</taxon>
        <taxon>Paracoccaceae</taxon>
        <taxon>Falsigemmobacter</taxon>
    </lineage>
</organism>
<gene>
    <name evidence="2" type="ORF">EG244_14240</name>
</gene>
<evidence type="ECO:0000313" key="2">
    <source>
        <dbReference type="EMBL" id="RRH72593.1"/>
    </source>
</evidence>
<reference evidence="2 3" key="1">
    <citation type="submission" date="2018-11" db="EMBL/GenBank/DDBJ databases">
        <title>Gemmobacter sp. nov., YIM 102744-1 draft genome.</title>
        <authorList>
            <person name="Li G."/>
            <person name="Jiang Y."/>
        </authorList>
    </citation>
    <scope>NUCLEOTIDE SEQUENCE [LARGE SCALE GENOMIC DNA]</scope>
    <source>
        <strain evidence="2 3">YIM 102744-1</strain>
    </source>
</reference>
<dbReference type="SMART" id="SM00421">
    <property type="entry name" value="HTH_LUXR"/>
    <property type="match status" value="1"/>
</dbReference>
<proteinExistence type="predicted"/>
<protein>
    <recommendedName>
        <fullName evidence="1">HTH luxR-type domain-containing protein</fullName>
    </recommendedName>
</protein>
<evidence type="ECO:0000259" key="1">
    <source>
        <dbReference type="SMART" id="SM00421"/>
    </source>
</evidence>
<dbReference type="AlphaFoldDB" id="A0A3P3DE86"/>
<dbReference type="InterPro" id="IPR029058">
    <property type="entry name" value="AB_hydrolase_fold"/>
</dbReference>
<dbReference type="GO" id="GO:0003677">
    <property type="term" value="F:DNA binding"/>
    <property type="evidence" value="ECO:0007669"/>
    <property type="project" value="InterPro"/>
</dbReference>
<name>A0A3P3DE86_9RHOB</name>
<comment type="caution">
    <text evidence="2">The sequence shown here is derived from an EMBL/GenBank/DDBJ whole genome shotgun (WGS) entry which is preliminary data.</text>
</comment>
<dbReference type="InterPro" id="IPR000792">
    <property type="entry name" value="Tscrpt_reg_LuxR_C"/>
</dbReference>
<dbReference type="SUPFAM" id="SSF53474">
    <property type="entry name" value="alpha/beta-Hydrolases"/>
    <property type="match status" value="1"/>
</dbReference>